<evidence type="ECO:0000313" key="2">
    <source>
        <dbReference type="EMBL" id="OMJ22256.1"/>
    </source>
</evidence>
<sequence length="509" mass="56945">MLFGREFSNKVSDLINPSPNAPIEKAKNVGEFGLSNKLKKSSEIKKVDYDDSCCDSYTDMKYQRDDTKTFLDKVNNISNSNYNQYNLRQCSNVPEYDVCINNDSRILQASSLENICADISPLDFNFRNLTEGSEYKINGNFGIDYHTFSKNHFSDDKKVYDMGSVVQNSNSTLRESNILKVSVDICEQGPRTVIESQTNSPPKNYEFSLKSLNDKSQQSSHFNSIYTEITSNKMHFEFLNNKMPLKKVCISKTSIDNLFVNENDQGRSPSSSRSGSLMGSVLRSPNSSKKSQEAHKGGGIEHDDDRINSYTAKSAEGMDSIQQNCQQELVDVPTTSFAATYFCSYTRAESASFSIGGYRVLAFQHQQSAGPCHISQSSAWARNNLHNSSGGTRKHDDECQNNSDCGLLPKEGLDKYGVNFRNFKVYSAYSLKDSFGAGNFEPKVQTKSSKPFSEMEDGNNGDSATSKDKSGCEMKNVDHEEFTSSSGVEYRQVPAAKLQVQQVVFRLYH</sequence>
<dbReference type="AlphaFoldDB" id="A0A1R1Y6E7"/>
<dbReference type="EMBL" id="LSSN01000808">
    <property type="protein sequence ID" value="OMJ22256.1"/>
    <property type="molecule type" value="Genomic_DNA"/>
</dbReference>
<feature type="region of interest" description="Disordered" evidence="1">
    <location>
        <begin position="440"/>
        <end position="472"/>
    </location>
</feature>
<feature type="region of interest" description="Disordered" evidence="1">
    <location>
        <begin position="260"/>
        <end position="306"/>
    </location>
</feature>
<accession>A0A1R1Y6E7</accession>
<feature type="compositionally biased region" description="Basic and acidic residues" evidence="1">
    <location>
        <begin position="290"/>
        <end position="306"/>
    </location>
</feature>
<feature type="compositionally biased region" description="Low complexity" evidence="1">
    <location>
        <begin position="266"/>
        <end position="284"/>
    </location>
</feature>
<evidence type="ECO:0000256" key="1">
    <source>
        <dbReference type="SAM" id="MobiDB-lite"/>
    </source>
</evidence>
<dbReference type="OrthoDB" id="10450722at2759"/>
<gene>
    <name evidence="2" type="ORF">AYI70_g2992</name>
</gene>
<proteinExistence type="predicted"/>
<comment type="caution">
    <text evidence="2">The sequence shown here is derived from an EMBL/GenBank/DDBJ whole genome shotgun (WGS) entry which is preliminary data.</text>
</comment>
<protein>
    <submittedName>
        <fullName evidence="2">Uncharacterized protein</fullName>
    </submittedName>
</protein>
<dbReference type="Proteomes" id="UP000187283">
    <property type="component" value="Unassembled WGS sequence"/>
</dbReference>
<evidence type="ECO:0000313" key="3">
    <source>
        <dbReference type="Proteomes" id="UP000187283"/>
    </source>
</evidence>
<reference evidence="2 3" key="1">
    <citation type="submission" date="2017-01" db="EMBL/GenBank/DDBJ databases">
        <authorList>
            <person name="Mah S.A."/>
            <person name="Swanson W.J."/>
            <person name="Moy G.W."/>
            <person name="Vacquier V.D."/>
        </authorList>
    </citation>
    <scope>NUCLEOTIDE SEQUENCE [LARGE SCALE GENOMIC DNA]</scope>
    <source>
        <strain evidence="2 3">GSMNP</strain>
    </source>
</reference>
<organism evidence="2 3">
    <name type="scientific">Smittium culicis</name>
    <dbReference type="NCBI Taxonomy" id="133412"/>
    <lineage>
        <taxon>Eukaryota</taxon>
        <taxon>Fungi</taxon>
        <taxon>Fungi incertae sedis</taxon>
        <taxon>Zoopagomycota</taxon>
        <taxon>Kickxellomycotina</taxon>
        <taxon>Harpellomycetes</taxon>
        <taxon>Harpellales</taxon>
        <taxon>Legeriomycetaceae</taxon>
        <taxon>Smittium</taxon>
    </lineage>
</organism>
<keyword evidence="3" id="KW-1185">Reference proteome</keyword>
<name>A0A1R1Y6E7_9FUNG</name>